<dbReference type="InterPro" id="IPR011009">
    <property type="entry name" value="Kinase-like_dom_sf"/>
</dbReference>
<proteinExistence type="predicted"/>
<dbReference type="SUPFAM" id="SSF56112">
    <property type="entry name" value="Protein kinase-like (PK-like)"/>
    <property type="match status" value="1"/>
</dbReference>
<dbReference type="EMBL" id="MU860183">
    <property type="protein sequence ID" value="KAK4236593.1"/>
    <property type="molecule type" value="Genomic_DNA"/>
</dbReference>
<gene>
    <name evidence="1" type="ORF">C8A03DRAFT_45427</name>
</gene>
<accession>A0AAN7C713</accession>
<evidence type="ECO:0008006" key="3">
    <source>
        <dbReference type="Google" id="ProtNLM"/>
    </source>
</evidence>
<sequence length="345" mass="38458">MEPNRIWHDPVVEIYSNLITPGVRYSAEAYDLANRRWDRLDITESEVPDDDWLSSTVADHIRTYYAVHKLAPWWNTISKTARDSPATFEARPDGVVSRPITLSWGTEPLFYGTQPTDKLPTTSIDELEQLTYISRSADRCLWRGQDCVFKRIEFNVGIKPITQEIRAREALIDATGPLPEGSDVNDEMVRRKPWEPGSVAGLLMPYCGPDLEMLVRDEEKAAALPVTGRQLRELVRGVKELGRCGVQHGDIKYWNTVFHPGSGDEKATLVLIDFDSEAPEYDGDAEDLGTLLLWCVDHAKGLRDDRGAKARVVAAAAGLRAEGDFDAAIACLSDHHSDVAGDARI</sequence>
<evidence type="ECO:0000313" key="2">
    <source>
        <dbReference type="Proteomes" id="UP001303760"/>
    </source>
</evidence>
<dbReference type="Proteomes" id="UP001303760">
    <property type="component" value="Unassembled WGS sequence"/>
</dbReference>
<organism evidence="1 2">
    <name type="scientific">Achaetomium macrosporum</name>
    <dbReference type="NCBI Taxonomy" id="79813"/>
    <lineage>
        <taxon>Eukaryota</taxon>
        <taxon>Fungi</taxon>
        <taxon>Dikarya</taxon>
        <taxon>Ascomycota</taxon>
        <taxon>Pezizomycotina</taxon>
        <taxon>Sordariomycetes</taxon>
        <taxon>Sordariomycetidae</taxon>
        <taxon>Sordariales</taxon>
        <taxon>Chaetomiaceae</taxon>
        <taxon>Achaetomium</taxon>
    </lineage>
</organism>
<dbReference type="AlphaFoldDB" id="A0AAN7C713"/>
<comment type="caution">
    <text evidence="1">The sequence shown here is derived from an EMBL/GenBank/DDBJ whole genome shotgun (WGS) entry which is preliminary data.</text>
</comment>
<dbReference type="Gene3D" id="1.10.510.10">
    <property type="entry name" value="Transferase(Phosphotransferase) domain 1"/>
    <property type="match status" value="1"/>
</dbReference>
<reference evidence="1" key="1">
    <citation type="journal article" date="2023" name="Mol. Phylogenet. Evol.">
        <title>Genome-scale phylogeny and comparative genomics of the fungal order Sordariales.</title>
        <authorList>
            <person name="Hensen N."/>
            <person name="Bonometti L."/>
            <person name="Westerberg I."/>
            <person name="Brannstrom I.O."/>
            <person name="Guillou S."/>
            <person name="Cros-Aarteil S."/>
            <person name="Calhoun S."/>
            <person name="Haridas S."/>
            <person name="Kuo A."/>
            <person name="Mondo S."/>
            <person name="Pangilinan J."/>
            <person name="Riley R."/>
            <person name="LaButti K."/>
            <person name="Andreopoulos B."/>
            <person name="Lipzen A."/>
            <person name="Chen C."/>
            <person name="Yan M."/>
            <person name="Daum C."/>
            <person name="Ng V."/>
            <person name="Clum A."/>
            <person name="Steindorff A."/>
            <person name="Ohm R.A."/>
            <person name="Martin F."/>
            <person name="Silar P."/>
            <person name="Natvig D.O."/>
            <person name="Lalanne C."/>
            <person name="Gautier V."/>
            <person name="Ament-Velasquez S.L."/>
            <person name="Kruys A."/>
            <person name="Hutchinson M.I."/>
            <person name="Powell A.J."/>
            <person name="Barry K."/>
            <person name="Miller A.N."/>
            <person name="Grigoriev I.V."/>
            <person name="Debuchy R."/>
            <person name="Gladieux P."/>
            <person name="Hiltunen Thoren M."/>
            <person name="Johannesson H."/>
        </authorList>
    </citation>
    <scope>NUCLEOTIDE SEQUENCE</scope>
    <source>
        <strain evidence="1">CBS 532.94</strain>
    </source>
</reference>
<keyword evidence="2" id="KW-1185">Reference proteome</keyword>
<evidence type="ECO:0000313" key="1">
    <source>
        <dbReference type="EMBL" id="KAK4236593.1"/>
    </source>
</evidence>
<protein>
    <recommendedName>
        <fullName evidence="3">Protein kinase domain-containing protein</fullName>
    </recommendedName>
</protein>
<name>A0AAN7C713_9PEZI</name>
<reference evidence="1" key="2">
    <citation type="submission" date="2023-05" db="EMBL/GenBank/DDBJ databases">
        <authorList>
            <consortium name="Lawrence Berkeley National Laboratory"/>
            <person name="Steindorff A."/>
            <person name="Hensen N."/>
            <person name="Bonometti L."/>
            <person name="Westerberg I."/>
            <person name="Brannstrom I.O."/>
            <person name="Guillou S."/>
            <person name="Cros-Aarteil S."/>
            <person name="Calhoun S."/>
            <person name="Haridas S."/>
            <person name="Kuo A."/>
            <person name="Mondo S."/>
            <person name="Pangilinan J."/>
            <person name="Riley R."/>
            <person name="Labutti K."/>
            <person name="Andreopoulos B."/>
            <person name="Lipzen A."/>
            <person name="Chen C."/>
            <person name="Yanf M."/>
            <person name="Daum C."/>
            <person name="Ng V."/>
            <person name="Clum A."/>
            <person name="Ohm R."/>
            <person name="Martin F."/>
            <person name="Silar P."/>
            <person name="Natvig D."/>
            <person name="Lalanne C."/>
            <person name="Gautier V."/>
            <person name="Ament-Velasquez S.L."/>
            <person name="Kruys A."/>
            <person name="Hutchinson M.I."/>
            <person name="Powell A.J."/>
            <person name="Barry K."/>
            <person name="Miller A.N."/>
            <person name="Grigoriev I.V."/>
            <person name="Debuchy R."/>
            <person name="Gladieux P."/>
            <person name="Thoren M.H."/>
            <person name="Johannesson H."/>
        </authorList>
    </citation>
    <scope>NUCLEOTIDE SEQUENCE</scope>
    <source>
        <strain evidence="1">CBS 532.94</strain>
    </source>
</reference>